<evidence type="ECO:0000313" key="5">
    <source>
        <dbReference type="Proteomes" id="UP001530400"/>
    </source>
</evidence>
<dbReference type="InterPro" id="IPR015943">
    <property type="entry name" value="WD40/YVTN_repeat-like_dom_sf"/>
</dbReference>
<organism evidence="4 5">
    <name type="scientific">Cyclotella atomus</name>
    <dbReference type="NCBI Taxonomy" id="382360"/>
    <lineage>
        <taxon>Eukaryota</taxon>
        <taxon>Sar</taxon>
        <taxon>Stramenopiles</taxon>
        <taxon>Ochrophyta</taxon>
        <taxon>Bacillariophyta</taxon>
        <taxon>Coscinodiscophyceae</taxon>
        <taxon>Thalassiosirophycidae</taxon>
        <taxon>Stephanodiscales</taxon>
        <taxon>Stephanodiscaceae</taxon>
        <taxon>Cyclotella</taxon>
    </lineage>
</organism>
<dbReference type="PANTHER" id="PTHR44472">
    <property type="entry name" value="DDB1- AND CUL4-ASSOCIATED FACTOR 4-RELATED"/>
    <property type="match status" value="1"/>
</dbReference>
<evidence type="ECO:0000256" key="1">
    <source>
        <dbReference type="ARBA" id="ARBA00022574"/>
    </source>
</evidence>
<keyword evidence="5" id="KW-1185">Reference proteome</keyword>
<feature type="compositionally biased region" description="Polar residues" evidence="3">
    <location>
        <begin position="1"/>
        <end position="12"/>
    </location>
</feature>
<accession>A0ABD3QPE8</accession>
<dbReference type="Gene3D" id="2.130.10.10">
    <property type="entry name" value="YVTN repeat-like/Quinoprotein amine dehydrogenase"/>
    <property type="match status" value="1"/>
</dbReference>
<evidence type="ECO:0000256" key="2">
    <source>
        <dbReference type="ARBA" id="ARBA00022737"/>
    </source>
</evidence>
<dbReference type="SUPFAM" id="SSF50978">
    <property type="entry name" value="WD40 repeat-like"/>
    <property type="match status" value="1"/>
</dbReference>
<dbReference type="InterPro" id="IPR036322">
    <property type="entry name" value="WD40_repeat_dom_sf"/>
</dbReference>
<keyword evidence="1" id="KW-0853">WD repeat</keyword>
<feature type="region of interest" description="Disordered" evidence="3">
    <location>
        <begin position="1"/>
        <end position="62"/>
    </location>
</feature>
<dbReference type="EMBL" id="JALLPJ020000133">
    <property type="protein sequence ID" value="KAL3801441.1"/>
    <property type="molecule type" value="Genomic_DNA"/>
</dbReference>
<proteinExistence type="predicted"/>
<name>A0ABD3QPE8_9STRA</name>
<dbReference type="AlphaFoldDB" id="A0ABD3QPE8"/>
<dbReference type="Proteomes" id="UP001530400">
    <property type="component" value="Unassembled WGS sequence"/>
</dbReference>
<dbReference type="PANTHER" id="PTHR44472:SF1">
    <property type="entry name" value="DDB1 AND CUL4 ASSOCIATED FACTOR 4"/>
    <property type="match status" value="1"/>
</dbReference>
<sequence length="722" mass="80102">MSHLKTNQSNRKWASKHKSKPRGTGSDDVMADVLAQLRRQREKRKADDAAESSVVHPTSGADGNRVVVNAALNTCAPKSMGRFCYDPVLKRYLPKSAYKSNGNNDECIQRLQKESRKKMGAIDSKPISRASAASTRSSSGAVFDYDLRRVLFRGCCLRTESGSHVVSHFYSTQVKVDKKRKKRSKLGTTKDSTKCLSTLEQKLRTHPCSERSIILLATSLSYCSSTRRRRVASVIGAIYIARGLEVVSCVATTQMLIEKNKIGCIIPDGEKRQRSNHQMIDNSRNSSVESKPAVFDSSTTWHSLLTPISTGLNSNQSLILQNCMAKQTIPLDCHCKSYLHPTTSTFDILSDGSSLPHVVTIIGERMMHYRKPVEPSSIDVGVQCADEPVFSIPNENAIVIEEEVPPGKIHSARLAHFPNHSSVRDHSKFYIGAITYDFQYDESHFMLHGLYGSQVTRHHPIDGGVHDFCFGQYNKPVVALAQTSERRAAVTFLDFDNYRVAERQTISGWSKSDPLCVQFRSNQANNQLLLGHRDGTLSNVDIRSSDIQTISLSRGDFGSVTSIHQLSRDHLIIAKGSFGSCQVLDMRQLKKKKPPVLMMQPSTDVHFTKSVNCAGLAVDPFESIVMSPFVSKKDEVMMPIWSLDNGSVLRTIKFEADSNNVAGDCPLFCEIKPQITGGFRMSCTEESTPIITGSRWGFWYKSRSASSSLPRGAGGIHHITFA</sequence>
<evidence type="ECO:0000256" key="3">
    <source>
        <dbReference type="SAM" id="MobiDB-lite"/>
    </source>
</evidence>
<reference evidence="4 5" key="1">
    <citation type="submission" date="2024-10" db="EMBL/GenBank/DDBJ databases">
        <title>Updated reference genomes for cyclostephanoid diatoms.</title>
        <authorList>
            <person name="Roberts W.R."/>
            <person name="Alverson A.J."/>
        </authorList>
    </citation>
    <scope>NUCLEOTIDE SEQUENCE [LARGE SCALE GENOMIC DNA]</scope>
    <source>
        <strain evidence="4 5">AJA010-31</strain>
    </source>
</reference>
<dbReference type="InterPro" id="IPR052254">
    <property type="entry name" value="CUL4-DDB1_E3_ligase_receptor"/>
</dbReference>
<comment type="caution">
    <text evidence="4">The sequence shown here is derived from an EMBL/GenBank/DDBJ whole genome shotgun (WGS) entry which is preliminary data.</text>
</comment>
<keyword evidence="2" id="KW-0677">Repeat</keyword>
<gene>
    <name evidence="4" type="ORF">ACHAWO_007484</name>
</gene>
<evidence type="ECO:0000313" key="4">
    <source>
        <dbReference type="EMBL" id="KAL3801441.1"/>
    </source>
</evidence>
<protein>
    <submittedName>
        <fullName evidence="4">Uncharacterized protein</fullName>
    </submittedName>
</protein>